<name>A0A3R9QQW1_9GAMM</name>
<reference evidence="2 3" key="1">
    <citation type="submission" date="2018-10" db="EMBL/GenBank/DDBJ databases">
        <title>GWAS and RNA-Seq identify cryptic mechanisms of antimicrobial resistance in Acinetobacter baumannii.</title>
        <authorList>
            <person name="Sahl J.W."/>
        </authorList>
    </citation>
    <scope>NUCLEOTIDE SEQUENCE [LARGE SCALE GENOMIC DNA]</scope>
    <source>
        <strain evidence="2 3">TG41018</strain>
    </source>
</reference>
<evidence type="ECO:0000313" key="2">
    <source>
        <dbReference type="EMBL" id="RSO54150.1"/>
    </source>
</evidence>
<evidence type="ECO:0000313" key="3">
    <source>
        <dbReference type="Proteomes" id="UP000276905"/>
    </source>
</evidence>
<organism evidence="2 3">
    <name type="scientific">Acinetobacter lactucae</name>
    <dbReference type="NCBI Taxonomy" id="1785128"/>
    <lineage>
        <taxon>Bacteria</taxon>
        <taxon>Pseudomonadati</taxon>
        <taxon>Pseudomonadota</taxon>
        <taxon>Gammaproteobacteria</taxon>
        <taxon>Moraxellales</taxon>
        <taxon>Moraxellaceae</taxon>
        <taxon>Acinetobacter</taxon>
        <taxon>Acinetobacter calcoaceticus/baumannii complex</taxon>
    </lineage>
</organism>
<dbReference type="AlphaFoldDB" id="A0A3R9QQW1"/>
<proteinExistence type="predicted"/>
<dbReference type="RefSeq" id="WP_125699606.1">
    <property type="nucleotide sequence ID" value="NZ_JALNTF010000007.1"/>
</dbReference>
<accession>A0A3R9QQW1</accession>
<evidence type="ECO:0000313" key="1">
    <source>
        <dbReference type="EMBL" id="MDD9319499.1"/>
    </source>
</evidence>
<protein>
    <submittedName>
        <fullName evidence="2">DUF3396 domain-containing protein</fullName>
    </submittedName>
</protein>
<reference evidence="1" key="2">
    <citation type="submission" date="2022-12" db="EMBL/GenBank/DDBJ databases">
        <title>Acinetobacter lactucae: Emerging opportunistic pathogenic species of genus Acinetobacter isolated from immunocompromised patients in clinical settings of India.</title>
        <authorList>
            <person name="Amar A.K."/>
            <person name="Sawant A.R."/>
            <person name="Meera M."/>
            <person name="Tomar A."/>
            <person name="Sistla S."/>
            <person name="Prashanth K."/>
        </authorList>
    </citation>
    <scope>NUCLEOTIDE SEQUENCE</scope>
    <source>
        <strain evidence="1">PKAL1828C</strain>
    </source>
</reference>
<dbReference type="EMBL" id="JALNTG010000014">
    <property type="protein sequence ID" value="MDD9319499.1"/>
    <property type="molecule type" value="Genomic_DNA"/>
</dbReference>
<dbReference type="Pfam" id="PF11876">
    <property type="entry name" value="TsiV"/>
    <property type="match status" value="1"/>
</dbReference>
<dbReference type="Proteomes" id="UP001150055">
    <property type="component" value="Unassembled WGS sequence"/>
</dbReference>
<gene>
    <name evidence="2" type="ORF">EA756_15355</name>
    <name evidence="1" type="ORF">M0O54_05050</name>
</gene>
<dbReference type="EMBL" id="RFES01000011">
    <property type="protein sequence ID" value="RSO54150.1"/>
    <property type="molecule type" value="Genomic_DNA"/>
</dbReference>
<dbReference type="InterPro" id="IPR021815">
    <property type="entry name" value="TsiV"/>
</dbReference>
<comment type="caution">
    <text evidence="2">The sequence shown here is derived from an EMBL/GenBank/DDBJ whole genome shotgun (WGS) entry which is preliminary data.</text>
</comment>
<sequence length="430" mass="50265">MSTPETFLNDEEIFELVRDIPLDTSIIYGEEDQEFGICPYITFYIYHQDNEVDEIANKVIDIYEEFENEIIDKPFKLRYRKSKSGASTWKKSERGKQTRQEIIEQMHETYKKYFVYFIAATTGDSDIQSPRWALQSNIRDDGSRYSSLKISFGDKWFRGNKNKWYAFVKKCLIKLNPIQAYSGYEIGCTAQFPVVSPEFEIAERIFSDYFYGLDIDHPGNMSHTHDDSDGYINSSALGAGLRTPTWCFLLSPYWIERLGLSEEQIRLKLNDPRIEITKLPDSTDPEKFRLWIRLGELSLYPVEEGVPDLLVMANELIKPIRCNDLKLTTLDAWDDDPNPRFDIENSPQWIARFDEDSDWPEGKRVNKIHAVLLEQNKIKVLGGEICPKTGEWYSPANNMEKRYFTEGEIMPEIEDNAWGETIWYLDIENE</sequence>
<dbReference type="Proteomes" id="UP000276905">
    <property type="component" value="Unassembled WGS sequence"/>
</dbReference>